<feature type="compositionally biased region" description="Polar residues" evidence="6">
    <location>
        <begin position="199"/>
        <end position="211"/>
    </location>
</feature>
<protein>
    <recommendedName>
        <fullName evidence="7">BHLH domain-containing protein</fullName>
    </recommendedName>
</protein>
<evidence type="ECO:0000256" key="4">
    <source>
        <dbReference type="ARBA" id="ARBA00023163"/>
    </source>
</evidence>
<dbReference type="PROSITE" id="PS50888">
    <property type="entry name" value="BHLH"/>
    <property type="match status" value="1"/>
</dbReference>
<feature type="compositionally biased region" description="Polar residues" evidence="6">
    <location>
        <begin position="26"/>
        <end position="40"/>
    </location>
</feature>
<dbReference type="CDD" id="cd00083">
    <property type="entry name" value="bHLH_SF"/>
    <property type="match status" value="1"/>
</dbReference>
<dbReference type="Gene3D" id="4.10.280.10">
    <property type="entry name" value="Helix-loop-helix DNA-binding domain"/>
    <property type="match status" value="1"/>
</dbReference>
<keyword evidence="1" id="KW-0805">Transcription regulation</keyword>
<dbReference type="Pfam" id="PF00010">
    <property type="entry name" value="HLH"/>
    <property type="match status" value="1"/>
</dbReference>
<dbReference type="PANTHER" id="PTHR10328">
    <property type="entry name" value="PROTEIN MAX MYC-ASSOCIATED FACTOR X"/>
    <property type="match status" value="1"/>
</dbReference>
<feature type="compositionally biased region" description="Basic and acidic residues" evidence="6">
    <location>
        <begin position="65"/>
        <end position="75"/>
    </location>
</feature>
<feature type="domain" description="BHLH" evidence="7">
    <location>
        <begin position="68"/>
        <end position="120"/>
    </location>
</feature>
<gene>
    <name evidence="8" type="ORF">VKT23_017512</name>
</gene>
<feature type="region of interest" description="Disordered" evidence="6">
    <location>
        <begin position="197"/>
        <end position="226"/>
    </location>
</feature>
<feature type="compositionally biased region" description="Low complexity" evidence="6">
    <location>
        <begin position="41"/>
        <end position="52"/>
    </location>
</feature>
<accession>A0ABR1IWB1</accession>
<keyword evidence="4" id="KW-0804">Transcription</keyword>
<dbReference type="SMART" id="SM00353">
    <property type="entry name" value="HLH"/>
    <property type="match status" value="1"/>
</dbReference>
<dbReference type="PANTHER" id="PTHR10328:SF3">
    <property type="entry name" value="PROTEIN MAX"/>
    <property type="match status" value="1"/>
</dbReference>
<keyword evidence="9" id="KW-1185">Reference proteome</keyword>
<evidence type="ECO:0000259" key="7">
    <source>
        <dbReference type="PROSITE" id="PS50888"/>
    </source>
</evidence>
<comment type="caution">
    <text evidence="8">The sequence shown here is derived from an EMBL/GenBank/DDBJ whole genome shotgun (WGS) entry which is preliminary data.</text>
</comment>
<evidence type="ECO:0000313" key="9">
    <source>
        <dbReference type="Proteomes" id="UP001498398"/>
    </source>
</evidence>
<sequence length="343" mass="37912">MSLTHDVVSSPQPTTPISPSVCVAPFSTTPLKSDNCTNTMNKSSTSGTASAKSNHHKRKPSRRPSTAERKATHNAVERARREILNGRFLDLASTLPNLSQIRRPSKSCIVNSSIAYIHASRRHRVLASSELRHLKLESDALRREVNQWRDSAGIQRVEEPIRGEGFSVVLEGEVEVLPLPVDAGEEEELYEDDEVYSAPMQSQSHPHSQMVAQRPPSPPHPQQAPMIPSPQPSMPVYESHIQGMENMHMMGYPAQPVYHDQVQKPYVQPAQAYFTQQQQVQVPRSRSGSIASINSAGSSGSHLSRSANGSPSHLNEAGHGQEWMYQGMPNMTGMNVQAFAMRM</sequence>
<evidence type="ECO:0000256" key="1">
    <source>
        <dbReference type="ARBA" id="ARBA00023015"/>
    </source>
</evidence>
<evidence type="ECO:0000256" key="3">
    <source>
        <dbReference type="ARBA" id="ARBA00023159"/>
    </source>
</evidence>
<proteinExistence type="predicted"/>
<feature type="region of interest" description="Disordered" evidence="6">
    <location>
        <begin position="277"/>
        <end position="317"/>
    </location>
</feature>
<evidence type="ECO:0000256" key="2">
    <source>
        <dbReference type="ARBA" id="ARBA00023125"/>
    </source>
</evidence>
<keyword evidence="3" id="KW-0010">Activator</keyword>
<evidence type="ECO:0000256" key="6">
    <source>
        <dbReference type="SAM" id="MobiDB-lite"/>
    </source>
</evidence>
<evidence type="ECO:0000313" key="8">
    <source>
        <dbReference type="EMBL" id="KAK7439585.1"/>
    </source>
</evidence>
<feature type="compositionally biased region" description="Pro residues" evidence="6">
    <location>
        <begin position="215"/>
        <end position="226"/>
    </location>
</feature>
<dbReference type="InterPro" id="IPR036638">
    <property type="entry name" value="HLH_DNA-bd_sf"/>
</dbReference>
<dbReference type="EMBL" id="JBANRG010000072">
    <property type="protein sequence ID" value="KAK7439585.1"/>
    <property type="molecule type" value="Genomic_DNA"/>
</dbReference>
<reference evidence="8 9" key="1">
    <citation type="submission" date="2024-01" db="EMBL/GenBank/DDBJ databases">
        <title>A draft genome for the cacao thread blight pathogen Marasmiellus scandens.</title>
        <authorList>
            <person name="Baruah I.K."/>
            <person name="Leung J."/>
            <person name="Bukari Y."/>
            <person name="Amoako-Attah I."/>
            <person name="Meinhardt L.W."/>
            <person name="Bailey B.A."/>
            <person name="Cohen S.P."/>
        </authorList>
    </citation>
    <scope>NUCLEOTIDE SEQUENCE [LARGE SCALE GENOMIC DNA]</scope>
    <source>
        <strain evidence="8 9">GH-19</strain>
    </source>
</reference>
<keyword evidence="2" id="KW-0238">DNA-binding</keyword>
<feature type="compositionally biased region" description="Low complexity" evidence="6">
    <location>
        <begin position="7"/>
        <end position="21"/>
    </location>
</feature>
<organism evidence="8 9">
    <name type="scientific">Marasmiellus scandens</name>
    <dbReference type="NCBI Taxonomy" id="2682957"/>
    <lineage>
        <taxon>Eukaryota</taxon>
        <taxon>Fungi</taxon>
        <taxon>Dikarya</taxon>
        <taxon>Basidiomycota</taxon>
        <taxon>Agaricomycotina</taxon>
        <taxon>Agaricomycetes</taxon>
        <taxon>Agaricomycetidae</taxon>
        <taxon>Agaricales</taxon>
        <taxon>Marasmiineae</taxon>
        <taxon>Omphalotaceae</taxon>
        <taxon>Marasmiellus</taxon>
    </lineage>
</organism>
<feature type="compositionally biased region" description="Low complexity" evidence="6">
    <location>
        <begin position="277"/>
        <end position="310"/>
    </location>
</feature>
<keyword evidence="5" id="KW-0539">Nucleus</keyword>
<evidence type="ECO:0000256" key="5">
    <source>
        <dbReference type="ARBA" id="ARBA00023242"/>
    </source>
</evidence>
<feature type="region of interest" description="Disordered" evidence="6">
    <location>
        <begin position="1"/>
        <end position="75"/>
    </location>
</feature>
<dbReference type="Proteomes" id="UP001498398">
    <property type="component" value="Unassembled WGS sequence"/>
</dbReference>
<name>A0ABR1IWB1_9AGAR</name>
<feature type="compositionally biased region" description="Basic residues" evidence="6">
    <location>
        <begin position="53"/>
        <end position="62"/>
    </location>
</feature>
<dbReference type="InterPro" id="IPR011598">
    <property type="entry name" value="bHLH_dom"/>
</dbReference>
<dbReference type="SUPFAM" id="SSF47459">
    <property type="entry name" value="HLH, helix-loop-helix DNA-binding domain"/>
    <property type="match status" value="1"/>
</dbReference>